<evidence type="ECO:0000256" key="2">
    <source>
        <dbReference type="ARBA" id="ARBA00022801"/>
    </source>
</evidence>
<dbReference type="PANTHER" id="PTHR10609:SF27">
    <property type="entry name" value="CN HYDROLASE DOMAIN-CONTAINING PROTEIN-RELATED"/>
    <property type="match status" value="1"/>
</dbReference>
<feature type="non-terminal residue" evidence="4">
    <location>
        <position position="1"/>
    </location>
</feature>
<dbReference type="InterPro" id="IPR003010">
    <property type="entry name" value="C-N_Hydrolase"/>
</dbReference>
<comment type="caution">
    <text evidence="4">The sequence shown here is derived from an EMBL/GenBank/DDBJ whole genome shotgun (WGS) entry which is preliminary data.</text>
</comment>
<dbReference type="Gene3D" id="3.60.110.10">
    <property type="entry name" value="Carbon-nitrogen hydrolase"/>
    <property type="match status" value="1"/>
</dbReference>
<dbReference type="Pfam" id="PF19018">
    <property type="entry name" value="Vanin_C"/>
    <property type="match status" value="1"/>
</dbReference>
<dbReference type="InterPro" id="IPR043957">
    <property type="entry name" value="Vanin_C"/>
</dbReference>
<dbReference type="InterPro" id="IPR036526">
    <property type="entry name" value="C-N_Hydrolase_sf"/>
</dbReference>
<gene>
    <name evidence="4" type="primary">BTD</name>
    <name evidence="4" type="ORF">CEXT_405661</name>
</gene>
<dbReference type="PANTHER" id="PTHR10609">
    <property type="entry name" value="BIOTINIDASE-RELATED"/>
    <property type="match status" value="1"/>
</dbReference>
<feature type="domain" description="CN hydrolase" evidence="3">
    <location>
        <begin position="1"/>
        <end position="239"/>
    </location>
</feature>
<evidence type="ECO:0000313" key="4">
    <source>
        <dbReference type="EMBL" id="GIY59328.1"/>
    </source>
</evidence>
<dbReference type="AlphaFoldDB" id="A0AAV4UNI4"/>
<dbReference type="EMBL" id="BPLR01013198">
    <property type="protein sequence ID" value="GIY59328.1"/>
    <property type="molecule type" value="Genomic_DNA"/>
</dbReference>
<evidence type="ECO:0000256" key="1">
    <source>
        <dbReference type="ARBA" id="ARBA00008225"/>
    </source>
</evidence>
<dbReference type="InterPro" id="IPR040154">
    <property type="entry name" value="Biotinidase/VNN"/>
</dbReference>
<keyword evidence="2" id="KW-0378">Hydrolase</keyword>
<dbReference type="Proteomes" id="UP001054945">
    <property type="component" value="Unassembled WGS sequence"/>
</dbReference>
<evidence type="ECO:0000313" key="5">
    <source>
        <dbReference type="Proteomes" id="UP001054945"/>
    </source>
</evidence>
<organism evidence="4 5">
    <name type="scientific">Caerostris extrusa</name>
    <name type="common">Bark spider</name>
    <name type="synonym">Caerostris bankana</name>
    <dbReference type="NCBI Taxonomy" id="172846"/>
    <lineage>
        <taxon>Eukaryota</taxon>
        <taxon>Metazoa</taxon>
        <taxon>Ecdysozoa</taxon>
        <taxon>Arthropoda</taxon>
        <taxon>Chelicerata</taxon>
        <taxon>Arachnida</taxon>
        <taxon>Araneae</taxon>
        <taxon>Araneomorphae</taxon>
        <taxon>Entelegynae</taxon>
        <taxon>Araneoidea</taxon>
        <taxon>Araneidae</taxon>
        <taxon>Caerostris</taxon>
    </lineage>
</organism>
<name>A0AAV4UNI4_CAEEX</name>
<comment type="similarity">
    <text evidence="1">Belongs to the carbon-nitrogen hydrolase superfamily. BTD/VNN family.</text>
</comment>
<dbReference type="Pfam" id="PF00795">
    <property type="entry name" value="CN_hydrolase"/>
    <property type="match status" value="1"/>
</dbReference>
<evidence type="ECO:0000259" key="3">
    <source>
        <dbReference type="PROSITE" id="PS50263"/>
    </source>
</evidence>
<reference evidence="4 5" key="1">
    <citation type="submission" date="2021-06" db="EMBL/GenBank/DDBJ databases">
        <title>Caerostris extrusa draft genome.</title>
        <authorList>
            <person name="Kono N."/>
            <person name="Arakawa K."/>
        </authorList>
    </citation>
    <scope>NUCLEOTIDE SEQUENCE [LARGE SCALE GENOMIC DNA]</scope>
</reference>
<protein>
    <submittedName>
        <fullName evidence="4">Biotinidase</fullName>
    </submittedName>
</protein>
<dbReference type="SUPFAM" id="SSF56317">
    <property type="entry name" value="Carbon-nitrogen hydrolase"/>
    <property type="match status" value="1"/>
</dbReference>
<keyword evidence="5" id="KW-1185">Reference proteome</keyword>
<proteinExistence type="inferred from homology"/>
<dbReference type="GO" id="GO:0016787">
    <property type="term" value="F:hydrolase activity"/>
    <property type="evidence" value="ECO:0007669"/>
    <property type="project" value="UniProtKB-KW"/>
</dbReference>
<dbReference type="PROSITE" id="PS50263">
    <property type="entry name" value="CN_HYDROLASE"/>
    <property type="match status" value="1"/>
</dbReference>
<accession>A0AAV4UNI4</accession>
<sequence>GADVIVFPEYGIFAPASRNELKEYLETIPDPKKTRVNPCDEPEIYSQRRILYTLSCLAKEHSIVLVANMGDIQNCQEHPQCPEDGVFQFNTNVVFDRDGTLLVRYRKERLFFELGMDLAREQQNSTFKTDFGTFATYICFDIDYERMSEVARWPTVDAIMFFCHVFEQIAADDHSPVFGKLGLLGNNATLMVSNIQMPGYLAMGSGIFHGEKGALSYTFNPDGFSKLVVSRVPKSDLSPMPLNASITAFSKDDTWEWEEDGKDIPLQCSRKLLNRTTDVYRDYCCMEENITFTLAKLEKDYGNVEACHNGFCCTLNYNTSGLNDQFYLGVFSGTYNHFNRYFWCEEDCVLARCDPLGSNPLCNVPDKNNDDFPACVPESQIYKRSCLSICIGKWR</sequence>